<gene>
    <name evidence="10" type="primary">mRpS25</name>
</gene>
<evidence type="ECO:0000256" key="3">
    <source>
        <dbReference type="ARBA" id="ARBA00022980"/>
    </source>
</evidence>
<dbReference type="OrthoDB" id="5919182at2759"/>
<reference evidence="10" key="1">
    <citation type="submission" date="2025-08" db="UniProtKB">
        <authorList>
            <consortium name="RefSeq"/>
        </authorList>
    </citation>
    <scope>IDENTIFICATION</scope>
    <source>
        <strain evidence="10">USDA-PBARC FA_bdor</strain>
        <tissue evidence="10">Whole organism</tissue>
    </source>
</reference>
<evidence type="ECO:0000256" key="6">
    <source>
        <dbReference type="ARBA" id="ARBA00035139"/>
    </source>
</evidence>
<dbReference type="PANTHER" id="PTHR13274">
    <property type="entry name" value="MITOCHONDRIAL RIBOSOMAL PROTEIN S25"/>
    <property type="match status" value="1"/>
</dbReference>
<evidence type="ECO:0000256" key="5">
    <source>
        <dbReference type="ARBA" id="ARBA00023274"/>
    </source>
</evidence>
<dbReference type="GO" id="GO:0003735">
    <property type="term" value="F:structural constituent of ribosome"/>
    <property type="evidence" value="ECO:0007669"/>
    <property type="project" value="InterPro"/>
</dbReference>
<evidence type="ECO:0000256" key="7">
    <source>
        <dbReference type="ARBA" id="ARBA00035369"/>
    </source>
</evidence>
<name>A0A9R1T831_9HYME</name>
<dbReference type="AlphaFoldDB" id="A0A9R1T831"/>
<feature type="domain" description="Ribosomal protein/NADH dehydrogenase" evidence="8">
    <location>
        <begin position="37"/>
        <end position="110"/>
    </location>
</feature>
<keyword evidence="5" id="KW-0687">Ribonucleoprotein</keyword>
<comment type="similarity">
    <text evidence="2">Belongs to the mitochondrion-specific ribosomal protein mS25 family.</text>
</comment>
<sequence length="169" mass="19345">MPFMIGKAPIRRTLPYLKAGRLVLKDNIQIMTINFNTFGEHHKGAKEFVFWRLPQVQYKNPGVQINVFKNMTPSPFIRCFYDTGKRMLIDVDGQTSDDIYEHLIRVIGKSQEVLKREAIAAEKKQNPANIGNGCMKHCICEVPGQLPCPSIVPLPYHMRGKYRNGPPEF</sequence>
<dbReference type="GeneID" id="105267728"/>
<dbReference type="GO" id="GO:1990904">
    <property type="term" value="C:ribonucleoprotein complex"/>
    <property type="evidence" value="ECO:0007669"/>
    <property type="project" value="UniProtKB-KW"/>
</dbReference>
<dbReference type="InterPro" id="IPR040049">
    <property type="entry name" value="Ribosomal_mS25/mL61"/>
</dbReference>
<evidence type="ECO:0000256" key="4">
    <source>
        <dbReference type="ARBA" id="ARBA00023128"/>
    </source>
</evidence>
<evidence type="ECO:0000256" key="1">
    <source>
        <dbReference type="ARBA" id="ARBA00004173"/>
    </source>
</evidence>
<dbReference type="SUPFAM" id="SSF52833">
    <property type="entry name" value="Thioredoxin-like"/>
    <property type="match status" value="1"/>
</dbReference>
<dbReference type="KEGG" id="fas:105267728"/>
<evidence type="ECO:0000256" key="2">
    <source>
        <dbReference type="ARBA" id="ARBA00008046"/>
    </source>
</evidence>
<dbReference type="Pfam" id="PF05047">
    <property type="entry name" value="L51_S25_CI-B8"/>
    <property type="match status" value="1"/>
</dbReference>
<accession>A0A9R1T831</accession>
<organism evidence="9 10">
    <name type="scientific">Fopius arisanus</name>
    <dbReference type="NCBI Taxonomy" id="64838"/>
    <lineage>
        <taxon>Eukaryota</taxon>
        <taxon>Metazoa</taxon>
        <taxon>Ecdysozoa</taxon>
        <taxon>Arthropoda</taxon>
        <taxon>Hexapoda</taxon>
        <taxon>Insecta</taxon>
        <taxon>Pterygota</taxon>
        <taxon>Neoptera</taxon>
        <taxon>Endopterygota</taxon>
        <taxon>Hymenoptera</taxon>
        <taxon>Apocrita</taxon>
        <taxon>Ichneumonoidea</taxon>
        <taxon>Braconidae</taxon>
        <taxon>Opiinae</taxon>
        <taxon>Fopius</taxon>
    </lineage>
</organism>
<dbReference type="InterPro" id="IPR036249">
    <property type="entry name" value="Thioredoxin-like_sf"/>
</dbReference>
<keyword evidence="4" id="KW-0496">Mitochondrion</keyword>
<dbReference type="GO" id="GO:0005840">
    <property type="term" value="C:ribosome"/>
    <property type="evidence" value="ECO:0007669"/>
    <property type="project" value="UniProtKB-KW"/>
</dbReference>
<evidence type="ECO:0000313" key="9">
    <source>
        <dbReference type="Proteomes" id="UP000694866"/>
    </source>
</evidence>
<comment type="subcellular location">
    <subcellularLocation>
        <location evidence="1">Mitochondrion</location>
    </subcellularLocation>
</comment>
<dbReference type="GO" id="GO:0005739">
    <property type="term" value="C:mitochondrion"/>
    <property type="evidence" value="ECO:0007669"/>
    <property type="project" value="UniProtKB-SubCell"/>
</dbReference>
<evidence type="ECO:0000313" key="10">
    <source>
        <dbReference type="RefSeq" id="XP_011305089.1"/>
    </source>
</evidence>
<dbReference type="SMART" id="SM00916">
    <property type="entry name" value="L51_S25_CI-B8"/>
    <property type="match status" value="1"/>
</dbReference>
<proteinExistence type="inferred from homology"/>
<protein>
    <recommendedName>
        <fullName evidence="6">Small ribosomal subunit protein mS25</fullName>
    </recommendedName>
    <alternativeName>
        <fullName evidence="7">28S ribosomal protein S25, mitochondrial</fullName>
    </alternativeName>
</protein>
<keyword evidence="9" id="KW-1185">Reference proteome</keyword>
<dbReference type="InterPro" id="IPR007741">
    <property type="entry name" value="Ribosomal_mL43/mS25/NADH_DH"/>
</dbReference>
<dbReference type="CTD" id="64432"/>
<dbReference type="Proteomes" id="UP000694866">
    <property type="component" value="Unplaced"/>
</dbReference>
<evidence type="ECO:0000259" key="8">
    <source>
        <dbReference type="SMART" id="SM00916"/>
    </source>
</evidence>
<dbReference type="Gene3D" id="3.40.30.10">
    <property type="entry name" value="Glutaredoxin"/>
    <property type="match status" value="1"/>
</dbReference>
<dbReference type="RefSeq" id="XP_011305089.1">
    <property type="nucleotide sequence ID" value="XM_011306787.1"/>
</dbReference>
<dbReference type="PANTHER" id="PTHR13274:SF2">
    <property type="entry name" value="SMALL RIBOSOMAL SUBUNIT PROTEIN MS25"/>
    <property type="match status" value="1"/>
</dbReference>
<keyword evidence="3 10" id="KW-0689">Ribosomal protein</keyword>